<evidence type="ECO:0000313" key="1">
    <source>
        <dbReference type="EMBL" id="EKC37392.1"/>
    </source>
</evidence>
<name>K1QKU4_MAGGI</name>
<dbReference type="HOGENOM" id="CLU_2348695_0_0_1"/>
<dbReference type="AlphaFoldDB" id="K1QKU4"/>
<dbReference type="InParanoid" id="K1QKU4"/>
<organism evidence="1">
    <name type="scientific">Magallana gigas</name>
    <name type="common">Pacific oyster</name>
    <name type="synonym">Crassostrea gigas</name>
    <dbReference type="NCBI Taxonomy" id="29159"/>
    <lineage>
        <taxon>Eukaryota</taxon>
        <taxon>Metazoa</taxon>
        <taxon>Spiralia</taxon>
        <taxon>Lophotrochozoa</taxon>
        <taxon>Mollusca</taxon>
        <taxon>Bivalvia</taxon>
        <taxon>Autobranchia</taxon>
        <taxon>Pteriomorphia</taxon>
        <taxon>Ostreida</taxon>
        <taxon>Ostreoidea</taxon>
        <taxon>Ostreidae</taxon>
        <taxon>Magallana</taxon>
    </lineage>
</organism>
<protein>
    <submittedName>
        <fullName evidence="1">Uncharacterized protein</fullName>
    </submittedName>
</protein>
<gene>
    <name evidence="1" type="ORF">CGI_10023865</name>
</gene>
<sequence length="97" mass="10669">MDEMGIRLADGQPTYGHSVRGSKCVEMTRYSRTSNYTVNLLVGITGVKYVNILDGPSDTTKYVDFVGEAANSFTDDGERAIQVGDVLVLGRRARCWC</sequence>
<proteinExistence type="predicted"/>
<dbReference type="EMBL" id="JH818171">
    <property type="protein sequence ID" value="EKC37392.1"/>
    <property type="molecule type" value="Genomic_DNA"/>
</dbReference>
<accession>K1QKU4</accession>
<reference evidence="1" key="1">
    <citation type="journal article" date="2012" name="Nature">
        <title>The oyster genome reveals stress adaptation and complexity of shell formation.</title>
        <authorList>
            <person name="Zhang G."/>
            <person name="Fang X."/>
            <person name="Guo X."/>
            <person name="Li L."/>
            <person name="Luo R."/>
            <person name="Xu F."/>
            <person name="Yang P."/>
            <person name="Zhang L."/>
            <person name="Wang X."/>
            <person name="Qi H."/>
            <person name="Xiong Z."/>
            <person name="Que H."/>
            <person name="Xie Y."/>
            <person name="Holland P.W."/>
            <person name="Paps J."/>
            <person name="Zhu Y."/>
            <person name="Wu F."/>
            <person name="Chen Y."/>
            <person name="Wang J."/>
            <person name="Peng C."/>
            <person name="Meng J."/>
            <person name="Yang L."/>
            <person name="Liu J."/>
            <person name="Wen B."/>
            <person name="Zhang N."/>
            <person name="Huang Z."/>
            <person name="Zhu Q."/>
            <person name="Feng Y."/>
            <person name="Mount A."/>
            <person name="Hedgecock D."/>
            <person name="Xu Z."/>
            <person name="Liu Y."/>
            <person name="Domazet-Loso T."/>
            <person name="Du Y."/>
            <person name="Sun X."/>
            <person name="Zhang S."/>
            <person name="Liu B."/>
            <person name="Cheng P."/>
            <person name="Jiang X."/>
            <person name="Li J."/>
            <person name="Fan D."/>
            <person name="Wang W."/>
            <person name="Fu W."/>
            <person name="Wang T."/>
            <person name="Wang B."/>
            <person name="Zhang J."/>
            <person name="Peng Z."/>
            <person name="Li Y."/>
            <person name="Li N."/>
            <person name="Wang J."/>
            <person name="Chen M."/>
            <person name="He Y."/>
            <person name="Tan F."/>
            <person name="Song X."/>
            <person name="Zheng Q."/>
            <person name="Huang R."/>
            <person name="Yang H."/>
            <person name="Du X."/>
            <person name="Chen L."/>
            <person name="Yang M."/>
            <person name="Gaffney P.M."/>
            <person name="Wang S."/>
            <person name="Luo L."/>
            <person name="She Z."/>
            <person name="Ming Y."/>
            <person name="Huang W."/>
            <person name="Zhang S."/>
            <person name="Huang B."/>
            <person name="Zhang Y."/>
            <person name="Qu T."/>
            <person name="Ni P."/>
            <person name="Miao G."/>
            <person name="Wang J."/>
            <person name="Wang Q."/>
            <person name="Steinberg C.E."/>
            <person name="Wang H."/>
            <person name="Li N."/>
            <person name="Qian L."/>
            <person name="Zhang G."/>
            <person name="Li Y."/>
            <person name="Yang H."/>
            <person name="Liu X."/>
            <person name="Wang J."/>
            <person name="Yin Y."/>
            <person name="Wang J."/>
        </authorList>
    </citation>
    <scope>NUCLEOTIDE SEQUENCE [LARGE SCALE GENOMIC DNA]</scope>
    <source>
        <strain evidence="1">05x7-T-G4-1.051#20</strain>
    </source>
</reference>